<proteinExistence type="predicted"/>
<comment type="caution">
    <text evidence="2">The sequence shown here is derived from an EMBL/GenBank/DDBJ whole genome shotgun (WGS) entry which is preliminary data.</text>
</comment>
<reference evidence="2 3" key="1">
    <citation type="submission" date="2019-03" db="EMBL/GenBank/DDBJ databases">
        <title>Genomic Encyclopedia of Type Strains, Phase IV (KMG-IV): sequencing the most valuable type-strain genomes for metagenomic binning, comparative biology and taxonomic classification.</title>
        <authorList>
            <person name="Goeker M."/>
        </authorList>
    </citation>
    <scope>NUCLEOTIDE SEQUENCE [LARGE SCALE GENOMIC DNA]</scope>
    <source>
        <strain evidence="2 3">DSM 103792</strain>
    </source>
</reference>
<sequence length="111" mass="12354">MPEIANTNLSVSNALVVSQAAENRNTERTRANNAERQQRTEQVEQAQRDASPAALEEAFNSLQAEREGQVRNALESEAANSQRSGANAYQQTENFLQRDQLTRLVGFDDFA</sequence>
<evidence type="ECO:0000313" key="2">
    <source>
        <dbReference type="EMBL" id="TDQ45563.1"/>
    </source>
</evidence>
<dbReference type="RefSeq" id="WP_133592622.1">
    <property type="nucleotide sequence ID" value="NZ_CP037953.1"/>
</dbReference>
<feature type="compositionally biased region" description="Polar residues" evidence="1">
    <location>
        <begin position="78"/>
        <end position="94"/>
    </location>
</feature>
<protein>
    <submittedName>
        <fullName evidence="2">Uncharacterized protein</fullName>
    </submittedName>
</protein>
<keyword evidence="3" id="KW-1185">Reference proteome</keyword>
<accession>A0A4R6UJR9</accession>
<evidence type="ECO:0000256" key="1">
    <source>
        <dbReference type="SAM" id="MobiDB-lite"/>
    </source>
</evidence>
<dbReference type="EMBL" id="SNYM01000019">
    <property type="protein sequence ID" value="TDQ45563.1"/>
    <property type="molecule type" value="Genomic_DNA"/>
</dbReference>
<organism evidence="2 3">
    <name type="scientific">Permianibacter aggregans</name>
    <dbReference type="NCBI Taxonomy" id="1510150"/>
    <lineage>
        <taxon>Bacteria</taxon>
        <taxon>Pseudomonadati</taxon>
        <taxon>Pseudomonadota</taxon>
        <taxon>Gammaproteobacteria</taxon>
        <taxon>Pseudomonadales</taxon>
        <taxon>Pseudomonadaceae</taxon>
        <taxon>Permianibacter</taxon>
    </lineage>
</organism>
<gene>
    <name evidence="2" type="ORF">EV696_11931</name>
</gene>
<feature type="region of interest" description="Disordered" evidence="1">
    <location>
        <begin position="20"/>
        <end position="94"/>
    </location>
</feature>
<dbReference type="Proteomes" id="UP000295375">
    <property type="component" value="Unassembled WGS sequence"/>
</dbReference>
<evidence type="ECO:0000313" key="3">
    <source>
        <dbReference type="Proteomes" id="UP000295375"/>
    </source>
</evidence>
<name>A0A4R6UJR9_9GAMM</name>
<dbReference type="AlphaFoldDB" id="A0A4R6UJR9"/>